<evidence type="ECO:0000313" key="8">
    <source>
        <dbReference type="Proteomes" id="UP000225706"/>
    </source>
</evidence>
<gene>
    <name evidence="7" type="ORF">AWC38_SpisGene19613</name>
</gene>
<feature type="transmembrane region" description="Helical" evidence="6">
    <location>
        <begin position="387"/>
        <end position="406"/>
    </location>
</feature>
<evidence type="ECO:0000256" key="4">
    <source>
        <dbReference type="ARBA" id="ARBA00023136"/>
    </source>
</evidence>
<dbReference type="GO" id="GO:0050909">
    <property type="term" value="P:sensory perception of taste"/>
    <property type="evidence" value="ECO:0007669"/>
    <property type="project" value="InterPro"/>
</dbReference>
<evidence type="ECO:0000256" key="2">
    <source>
        <dbReference type="ARBA" id="ARBA00022692"/>
    </source>
</evidence>
<proteinExistence type="predicted"/>
<comment type="subcellular location">
    <subcellularLocation>
        <location evidence="1">Membrane</location>
        <topology evidence="1">Multi-pass membrane protein</topology>
    </subcellularLocation>
</comment>
<keyword evidence="3 6" id="KW-1133">Transmembrane helix</keyword>
<sequence length="408" mass="45700">MPQRSIQVLEINERDVSLGGNNIPSVQCQEYERSTVNLRKQLSEILRPTLTAMKLTGHFFGPTAVNDDNKQRTWNFSCFYSALVTLSQYLLIVFAVTSHCHIGLSDMNKFIFLLQTVVWYTQCASGATICLVMMPLSKDKRSRFSKFLSCFVETEPELKGIKAKAVKGLIFASSAAVANTVIIGLFSMRSGGIISLFPPWKLFAHKFVRVAEVVIPFFCSFAMFLPVLMFCITCMLLERMFSTLENKLSNESIHNFTISYVRKEHVKLCEVVDLASTVFSPLLCAIISLDATLICINSYQLVRGDTDRIAIIAFVYWTLFVIVLLLILFSFGNQVHEKAHSFYETIQKSHVSIEDLKEHAELTLFLAHLQGDPIGLSVGGVAVVNKSLFLTLLGIIASYFVVLLTLPS</sequence>
<organism evidence="7 8">
    <name type="scientific">Stylophora pistillata</name>
    <name type="common">Smooth cauliflower coral</name>
    <dbReference type="NCBI Taxonomy" id="50429"/>
    <lineage>
        <taxon>Eukaryota</taxon>
        <taxon>Metazoa</taxon>
        <taxon>Cnidaria</taxon>
        <taxon>Anthozoa</taxon>
        <taxon>Hexacorallia</taxon>
        <taxon>Scleractinia</taxon>
        <taxon>Astrocoeniina</taxon>
        <taxon>Pocilloporidae</taxon>
        <taxon>Stylophora</taxon>
    </lineage>
</organism>
<accession>A0A2B4RH32</accession>
<feature type="transmembrane region" description="Helical" evidence="6">
    <location>
        <begin position="117"/>
        <end position="136"/>
    </location>
</feature>
<feature type="transmembrane region" description="Helical" evidence="6">
    <location>
        <begin position="309"/>
        <end position="331"/>
    </location>
</feature>
<evidence type="ECO:0000313" key="7">
    <source>
        <dbReference type="EMBL" id="PFX16133.1"/>
    </source>
</evidence>
<keyword evidence="2 6" id="KW-0812">Transmembrane</keyword>
<comment type="caution">
    <text evidence="7">The sequence shown here is derived from an EMBL/GenBank/DDBJ whole genome shotgun (WGS) entry which is preliminary data.</text>
</comment>
<dbReference type="GO" id="GO:0016020">
    <property type="term" value="C:membrane"/>
    <property type="evidence" value="ECO:0007669"/>
    <property type="project" value="UniProtKB-SubCell"/>
</dbReference>
<dbReference type="InterPro" id="IPR013604">
    <property type="entry name" value="7TM_chemorcpt"/>
</dbReference>
<dbReference type="Pfam" id="PF08395">
    <property type="entry name" value="7tm_7"/>
    <property type="match status" value="1"/>
</dbReference>
<evidence type="ECO:0000256" key="1">
    <source>
        <dbReference type="ARBA" id="ARBA00004141"/>
    </source>
</evidence>
<evidence type="ECO:0000256" key="3">
    <source>
        <dbReference type="ARBA" id="ARBA00022989"/>
    </source>
</evidence>
<feature type="transmembrane region" description="Helical" evidence="6">
    <location>
        <begin position="214"/>
        <end position="237"/>
    </location>
</feature>
<dbReference type="GO" id="GO:0038023">
    <property type="term" value="F:signaling receptor activity"/>
    <property type="evidence" value="ECO:0007669"/>
    <property type="project" value="UniProtKB-ARBA"/>
</dbReference>
<dbReference type="GO" id="GO:0051606">
    <property type="term" value="P:detection of stimulus"/>
    <property type="evidence" value="ECO:0007669"/>
    <property type="project" value="UniProtKB-ARBA"/>
</dbReference>
<dbReference type="PANTHER" id="PTHR21421">
    <property type="entry name" value="GUSTATORY RECEPTOR"/>
    <property type="match status" value="1"/>
</dbReference>
<feature type="transmembrane region" description="Helical" evidence="6">
    <location>
        <begin position="78"/>
        <end position="97"/>
    </location>
</feature>
<keyword evidence="4 6" id="KW-0472">Membrane</keyword>
<protein>
    <recommendedName>
        <fullName evidence="9">Gustatory receptor</fullName>
    </recommendedName>
</protein>
<evidence type="ECO:0000256" key="5">
    <source>
        <dbReference type="ARBA" id="ARBA00023170"/>
    </source>
</evidence>
<keyword evidence="5" id="KW-0675">Receptor</keyword>
<dbReference type="EMBL" id="LSMT01000573">
    <property type="protein sequence ID" value="PFX16133.1"/>
    <property type="molecule type" value="Genomic_DNA"/>
</dbReference>
<name>A0A2B4RH32_STYPI</name>
<evidence type="ECO:0000256" key="6">
    <source>
        <dbReference type="SAM" id="Phobius"/>
    </source>
</evidence>
<dbReference type="Proteomes" id="UP000225706">
    <property type="component" value="Unassembled WGS sequence"/>
</dbReference>
<feature type="transmembrane region" description="Helical" evidence="6">
    <location>
        <begin position="169"/>
        <end position="194"/>
    </location>
</feature>
<reference evidence="8" key="1">
    <citation type="journal article" date="2017" name="bioRxiv">
        <title>Comparative analysis of the genomes of Stylophora pistillata and Acropora digitifera provides evidence for extensive differences between species of corals.</title>
        <authorList>
            <person name="Voolstra C.R."/>
            <person name="Li Y."/>
            <person name="Liew Y.J."/>
            <person name="Baumgarten S."/>
            <person name="Zoccola D."/>
            <person name="Flot J.-F."/>
            <person name="Tambutte S."/>
            <person name="Allemand D."/>
            <person name="Aranda M."/>
        </authorList>
    </citation>
    <scope>NUCLEOTIDE SEQUENCE [LARGE SCALE GENOMIC DNA]</scope>
</reference>
<dbReference type="AlphaFoldDB" id="A0A2B4RH32"/>
<dbReference type="OrthoDB" id="5954090at2759"/>
<keyword evidence="8" id="KW-1185">Reference proteome</keyword>
<evidence type="ECO:0008006" key="9">
    <source>
        <dbReference type="Google" id="ProtNLM"/>
    </source>
</evidence>
<dbReference type="PANTHER" id="PTHR21421:SF29">
    <property type="entry name" value="GUSTATORY RECEPTOR 5A FOR TREHALOSE-RELATED"/>
    <property type="match status" value="1"/>
</dbReference>